<comment type="cofactor">
    <cofactor evidence="1 8">
        <name>heme</name>
        <dbReference type="ChEBI" id="CHEBI:30413"/>
    </cofactor>
</comment>
<dbReference type="GO" id="GO:0004497">
    <property type="term" value="F:monooxygenase activity"/>
    <property type="evidence" value="ECO:0007669"/>
    <property type="project" value="UniProtKB-KW"/>
</dbReference>
<evidence type="ECO:0000256" key="9">
    <source>
        <dbReference type="SAM" id="SignalP"/>
    </source>
</evidence>
<evidence type="ECO:0000256" key="5">
    <source>
        <dbReference type="ARBA" id="ARBA00023002"/>
    </source>
</evidence>
<dbReference type="Proteomes" id="UP000799324">
    <property type="component" value="Unassembled WGS sequence"/>
</dbReference>
<dbReference type="EMBL" id="MU004379">
    <property type="protein sequence ID" value="KAF2653555.1"/>
    <property type="molecule type" value="Genomic_DNA"/>
</dbReference>
<evidence type="ECO:0000256" key="8">
    <source>
        <dbReference type="PIRSR" id="PIRSR602401-1"/>
    </source>
</evidence>
<feature type="binding site" description="axial binding residue" evidence="8">
    <location>
        <position position="465"/>
    </location>
    <ligand>
        <name>heme</name>
        <dbReference type="ChEBI" id="CHEBI:30413"/>
    </ligand>
    <ligandPart>
        <name>Fe</name>
        <dbReference type="ChEBI" id="CHEBI:18248"/>
    </ligandPart>
</feature>
<protein>
    <submittedName>
        <fullName evidence="10">Putative cytochrome P450</fullName>
    </submittedName>
</protein>
<comment type="pathway">
    <text evidence="2">Secondary metabolite biosynthesis.</text>
</comment>
<evidence type="ECO:0000256" key="3">
    <source>
        <dbReference type="ARBA" id="ARBA00022617"/>
    </source>
</evidence>
<feature type="signal peptide" evidence="9">
    <location>
        <begin position="1"/>
        <end position="21"/>
    </location>
</feature>
<evidence type="ECO:0000256" key="1">
    <source>
        <dbReference type="ARBA" id="ARBA00001971"/>
    </source>
</evidence>
<dbReference type="Pfam" id="PF00067">
    <property type="entry name" value="p450"/>
    <property type="match status" value="1"/>
</dbReference>
<dbReference type="PANTHER" id="PTHR24305">
    <property type="entry name" value="CYTOCHROME P450"/>
    <property type="match status" value="1"/>
</dbReference>
<gene>
    <name evidence="10" type="ORF">K491DRAFT_602643</name>
</gene>
<evidence type="ECO:0000256" key="4">
    <source>
        <dbReference type="ARBA" id="ARBA00022723"/>
    </source>
</evidence>
<keyword evidence="11" id="KW-1185">Reference proteome</keyword>
<dbReference type="PANTHER" id="PTHR24305:SF107">
    <property type="entry name" value="P450, PUTATIVE (EUROFUNG)-RELATED"/>
    <property type="match status" value="1"/>
</dbReference>
<organism evidence="10 11">
    <name type="scientific">Lophiostoma macrostomum CBS 122681</name>
    <dbReference type="NCBI Taxonomy" id="1314788"/>
    <lineage>
        <taxon>Eukaryota</taxon>
        <taxon>Fungi</taxon>
        <taxon>Dikarya</taxon>
        <taxon>Ascomycota</taxon>
        <taxon>Pezizomycotina</taxon>
        <taxon>Dothideomycetes</taxon>
        <taxon>Pleosporomycetidae</taxon>
        <taxon>Pleosporales</taxon>
        <taxon>Lophiostomataceae</taxon>
        <taxon>Lophiostoma</taxon>
    </lineage>
</organism>
<dbReference type="InterPro" id="IPR050121">
    <property type="entry name" value="Cytochrome_P450_monoxygenase"/>
</dbReference>
<sequence length="551" mass="63683">MALIVAFGLALSLAIFRGYQSRSRINRLRKQGFPMPPWSWVFGHLLVLRRYILKYPPDTFFTIVMGGMAADFAETDMFYLDLWPFAPPFLCISDPDVANQISAKHTFPKADYFNTLFEPLMGGPSLLTTNGKEWKDWRSLFNPAFAHSYLLEQVHGIVDHVEVFCGKLQERVQASDVAPIEDIATRMTMDTIIKVTLDEEMDYQNNPNAMGRSLREIIHWAFLGNPIYRYHPFRPLVLKYYGNVMNRYIRTALNKRFQEYRQGQDDKESKSTKSVIALAIKAYMEGENQEKLQERTTIDERFLEYATYQLRLFLFAGHDTTTGTLIYTYHELSKHPEILKRMQEEHASVFGSAPTKAPTLMKEQPTLLNQLPYTLAVLKEVMRFYPLSGSIRMGVPNVTLPDRHGTQYPTEDFHLVSIHPRLHFNPRLWPQSKEFIPERWLVGPEDPLYPRSGAWRPFEHGPRNCIGQNLSLIELRVALVMTVRTFKIEPAYKEWDTAHPPGVIIGLLEDLGLKDGRRELDGEMVYPIEKGGSNARDGYPCRITLLEEKKR</sequence>
<proteinExistence type="predicted"/>
<dbReference type="PRINTS" id="PR00385">
    <property type="entry name" value="P450"/>
</dbReference>
<evidence type="ECO:0000313" key="10">
    <source>
        <dbReference type="EMBL" id="KAF2653555.1"/>
    </source>
</evidence>
<dbReference type="InterPro" id="IPR036396">
    <property type="entry name" value="Cyt_P450_sf"/>
</dbReference>
<dbReference type="PRINTS" id="PR00463">
    <property type="entry name" value="EP450I"/>
</dbReference>
<evidence type="ECO:0000256" key="2">
    <source>
        <dbReference type="ARBA" id="ARBA00005179"/>
    </source>
</evidence>
<feature type="chain" id="PRO_5025678016" evidence="9">
    <location>
        <begin position="22"/>
        <end position="551"/>
    </location>
</feature>
<dbReference type="SUPFAM" id="SSF48264">
    <property type="entry name" value="Cytochrome P450"/>
    <property type="match status" value="1"/>
</dbReference>
<dbReference type="InterPro" id="IPR002401">
    <property type="entry name" value="Cyt_P450_E_grp-I"/>
</dbReference>
<name>A0A6A6T0R1_9PLEO</name>
<evidence type="ECO:0000313" key="11">
    <source>
        <dbReference type="Proteomes" id="UP000799324"/>
    </source>
</evidence>
<dbReference type="GO" id="GO:0020037">
    <property type="term" value="F:heme binding"/>
    <property type="evidence" value="ECO:0007669"/>
    <property type="project" value="InterPro"/>
</dbReference>
<reference evidence="10" key="1">
    <citation type="journal article" date="2020" name="Stud. Mycol.">
        <title>101 Dothideomycetes genomes: a test case for predicting lifestyles and emergence of pathogens.</title>
        <authorList>
            <person name="Haridas S."/>
            <person name="Albert R."/>
            <person name="Binder M."/>
            <person name="Bloem J."/>
            <person name="Labutti K."/>
            <person name="Salamov A."/>
            <person name="Andreopoulos B."/>
            <person name="Baker S."/>
            <person name="Barry K."/>
            <person name="Bills G."/>
            <person name="Bluhm B."/>
            <person name="Cannon C."/>
            <person name="Castanera R."/>
            <person name="Culley D."/>
            <person name="Daum C."/>
            <person name="Ezra D."/>
            <person name="Gonzalez J."/>
            <person name="Henrissat B."/>
            <person name="Kuo A."/>
            <person name="Liang C."/>
            <person name="Lipzen A."/>
            <person name="Lutzoni F."/>
            <person name="Magnuson J."/>
            <person name="Mondo S."/>
            <person name="Nolan M."/>
            <person name="Ohm R."/>
            <person name="Pangilinan J."/>
            <person name="Park H.-J."/>
            <person name="Ramirez L."/>
            <person name="Alfaro M."/>
            <person name="Sun H."/>
            <person name="Tritt A."/>
            <person name="Yoshinaga Y."/>
            <person name="Zwiers L.-H."/>
            <person name="Turgeon B."/>
            <person name="Goodwin S."/>
            <person name="Spatafora J."/>
            <person name="Crous P."/>
            <person name="Grigoriev I."/>
        </authorList>
    </citation>
    <scope>NUCLEOTIDE SEQUENCE</scope>
    <source>
        <strain evidence="10">CBS 122681</strain>
    </source>
</reference>
<keyword evidence="3 8" id="KW-0349">Heme</keyword>
<accession>A0A6A6T0R1</accession>
<dbReference type="GO" id="GO:0005506">
    <property type="term" value="F:iron ion binding"/>
    <property type="evidence" value="ECO:0007669"/>
    <property type="project" value="InterPro"/>
</dbReference>
<dbReference type="AlphaFoldDB" id="A0A6A6T0R1"/>
<keyword evidence="5" id="KW-0560">Oxidoreductase</keyword>
<evidence type="ECO:0000256" key="7">
    <source>
        <dbReference type="ARBA" id="ARBA00023033"/>
    </source>
</evidence>
<dbReference type="InterPro" id="IPR001128">
    <property type="entry name" value="Cyt_P450"/>
</dbReference>
<dbReference type="CDD" id="cd11051">
    <property type="entry name" value="CYP59-like"/>
    <property type="match status" value="1"/>
</dbReference>
<dbReference type="OrthoDB" id="10029320at2759"/>
<keyword evidence="4 8" id="KW-0479">Metal-binding</keyword>
<dbReference type="GO" id="GO:0016705">
    <property type="term" value="F:oxidoreductase activity, acting on paired donors, with incorporation or reduction of molecular oxygen"/>
    <property type="evidence" value="ECO:0007669"/>
    <property type="project" value="InterPro"/>
</dbReference>
<keyword evidence="9" id="KW-0732">Signal</keyword>
<keyword evidence="6 8" id="KW-0408">Iron</keyword>
<dbReference type="Gene3D" id="1.10.630.10">
    <property type="entry name" value="Cytochrome P450"/>
    <property type="match status" value="1"/>
</dbReference>
<evidence type="ECO:0000256" key="6">
    <source>
        <dbReference type="ARBA" id="ARBA00023004"/>
    </source>
</evidence>
<keyword evidence="7" id="KW-0503">Monooxygenase</keyword>